<dbReference type="GO" id="GO:0005549">
    <property type="term" value="F:odorant binding"/>
    <property type="evidence" value="ECO:0007669"/>
    <property type="project" value="InterPro"/>
</dbReference>
<dbReference type="Proteomes" id="UP000801492">
    <property type="component" value="Unassembled WGS sequence"/>
</dbReference>
<dbReference type="CDD" id="cd23992">
    <property type="entry name" value="PBP_GOBP"/>
    <property type="match status" value="1"/>
</dbReference>
<dbReference type="InterPro" id="IPR036728">
    <property type="entry name" value="PBP_GOBP_sf"/>
</dbReference>
<dbReference type="EMBL" id="VTPC01083926">
    <property type="protein sequence ID" value="KAF2887352.1"/>
    <property type="molecule type" value="Genomic_DNA"/>
</dbReference>
<proteinExistence type="predicted"/>
<gene>
    <name evidence="1" type="ORF">ILUMI_18821</name>
</gene>
<dbReference type="Gene3D" id="1.10.238.20">
    <property type="entry name" value="Pheromone/general odorant binding protein domain"/>
    <property type="match status" value="1"/>
</dbReference>
<dbReference type="AlphaFoldDB" id="A0A8K0G3S7"/>
<reference evidence="1" key="1">
    <citation type="submission" date="2019-08" db="EMBL/GenBank/DDBJ databases">
        <title>The genome of the North American firefly Photinus pyralis.</title>
        <authorList>
            <consortium name="Photinus pyralis genome working group"/>
            <person name="Fallon T.R."/>
            <person name="Sander Lower S.E."/>
            <person name="Weng J.-K."/>
        </authorList>
    </citation>
    <scope>NUCLEOTIDE SEQUENCE</scope>
    <source>
        <strain evidence="1">TRF0915ILg1</strain>
        <tissue evidence="1">Whole body</tissue>
    </source>
</reference>
<organism evidence="1 2">
    <name type="scientific">Ignelater luminosus</name>
    <name type="common">Cucubano</name>
    <name type="synonym">Pyrophorus luminosus</name>
    <dbReference type="NCBI Taxonomy" id="2038154"/>
    <lineage>
        <taxon>Eukaryota</taxon>
        <taxon>Metazoa</taxon>
        <taxon>Ecdysozoa</taxon>
        <taxon>Arthropoda</taxon>
        <taxon>Hexapoda</taxon>
        <taxon>Insecta</taxon>
        <taxon>Pterygota</taxon>
        <taxon>Neoptera</taxon>
        <taxon>Endopterygota</taxon>
        <taxon>Coleoptera</taxon>
        <taxon>Polyphaga</taxon>
        <taxon>Elateriformia</taxon>
        <taxon>Elateroidea</taxon>
        <taxon>Elateridae</taxon>
        <taxon>Agrypninae</taxon>
        <taxon>Pyrophorini</taxon>
        <taxon>Ignelater</taxon>
    </lineage>
</organism>
<accession>A0A8K0G3S7</accession>
<dbReference type="SUPFAM" id="SSF47565">
    <property type="entry name" value="Insect pheromone/odorant-binding proteins"/>
    <property type="match status" value="1"/>
</dbReference>
<name>A0A8K0G3S7_IGNLU</name>
<protein>
    <submittedName>
        <fullName evidence="1">Uncharacterized protein</fullName>
    </submittedName>
</protein>
<dbReference type="InterPro" id="IPR006170">
    <property type="entry name" value="PBP/GOBP"/>
</dbReference>
<evidence type="ECO:0000313" key="1">
    <source>
        <dbReference type="EMBL" id="KAF2887352.1"/>
    </source>
</evidence>
<dbReference type="OrthoDB" id="6738770at2759"/>
<comment type="caution">
    <text evidence="1">The sequence shown here is derived from an EMBL/GenBank/DDBJ whole genome shotgun (WGS) entry which is preliminary data.</text>
</comment>
<keyword evidence="2" id="KW-1185">Reference proteome</keyword>
<dbReference type="Pfam" id="PF01395">
    <property type="entry name" value="PBP_GOBP"/>
    <property type="match status" value="1"/>
</dbReference>
<evidence type="ECO:0000313" key="2">
    <source>
        <dbReference type="Proteomes" id="UP000801492"/>
    </source>
</evidence>
<sequence>MSSSYKVYDTLSSGEKECLKELGYEADVLEGAFDMANSIKVNKKEVNDFMACAWRKSNKFTEDYKLNIPVLESGLSYSVRKVLDYEGEQNKRTCESIVNGCIAELKTEDPGEQAAQMHNCFVRRIVYGPH</sequence>